<sequence>MYTILPRSQGAVLGVEISGKIDIDQEKNLIAKAEEMIEDQGKISVLVVLGDHVGVSFEAAKADIRWVLANMQHLNKIAIVTDSKLLSALVAIDATFARMVGIQEKHFDRDEIDIAWHWIETPV</sequence>
<evidence type="ECO:0000313" key="2">
    <source>
        <dbReference type="Proteomes" id="UP000048926"/>
    </source>
</evidence>
<keyword evidence="2" id="KW-1185">Reference proteome</keyword>
<dbReference type="EMBL" id="CXST01000002">
    <property type="protein sequence ID" value="CTQ45913.1"/>
    <property type="molecule type" value="Genomic_DNA"/>
</dbReference>
<evidence type="ECO:0000313" key="1">
    <source>
        <dbReference type="EMBL" id="CTQ45913.1"/>
    </source>
</evidence>
<proteinExistence type="predicted"/>
<protein>
    <recommendedName>
        <fullName evidence="3">SpoIIAA-like protein</fullName>
    </recommendedName>
</protein>
<dbReference type="InterPro" id="IPR036513">
    <property type="entry name" value="STAS_dom_sf"/>
</dbReference>
<dbReference type="OrthoDB" id="5457369at2"/>
<dbReference type="InterPro" id="IPR021866">
    <property type="entry name" value="SpoIIAA-like"/>
</dbReference>
<dbReference type="SUPFAM" id="SSF52091">
    <property type="entry name" value="SpoIIaa-like"/>
    <property type="match status" value="1"/>
</dbReference>
<gene>
    <name evidence="1" type="ORF">LAL4801_04368</name>
</gene>
<name>A0A0M6Y8P5_9HYPH</name>
<dbReference type="RefSeq" id="WP_055659202.1">
    <property type="nucleotide sequence ID" value="NZ_CXST01000002.1"/>
</dbReference>
<evidence type="ECO:0008006" key="3">
    <source>
        <dbReference type="Google" id="ProtNLM"/>
    </source>
</evidence>
<organism evidence="1 2">
    <name type="scientific">Roseibium aggregatum</name>
    <dbReference type="NCBI Taxonomy" id="187304"/>
    <lineage>
        <taxon>Bacteria</taxon>
        <taxon>Pseudomonadati</taxon>
        <taxon>Pseudomonadota</taxon>
        <taxon>Alphaproteobacteria</taxon>
        <taxon>Hyphomicrobiales</taxon>
        <taxon>Stappiaceae</taxon>
        <taxon>Roseibium</taxon>
    </lineage>
</organism>
<dbReference type="Proteomes" id="UP000048926">
    <property type="component" value="Unassembled WGS sequence"/>
</dbReference>
<dbReference type="InterPro" id="IPR038396">
    <property type="entry name" value="SpoIIAA-like_sf"/>
</dbReference>
<reference evidence="2" key="1">
    <citation type="submission" date="2015-07" db="EMBL/GenBank/DDBJ databases">
        <authorList>
            <person name="Rodrigo-Torres Lidia"/>
            <person name="Arahal R.David."/>
        </authorList>
    </citation>
    <scope>NUCLEOTIDE SEQUENCE [LARGE SCALE GENOMIC DNA]</scope>
    <source>
        <strain evidence="2">CECT 4801</strain>
    </source>
</reference>
<dbReference type="Pfam" id="PF11964">
    <property type="entry name" value="SpoIIAA-like"/>
    <property type="match status" value="1"/>
</dbReference>
<dbReference type="Gene3D" id="3.40.50.10600">
    <property type="entry name" value="SpoIIaa-like domains"/>
    <property type="match status" value="1"/>
</dbReference>
<dbReference type="AlphaFoldDB" id="A0A0M6Y8P5"/>
<accession>A0A0M6Y8P5</accession>